<keyword evidence="1" id="KW-0472">Membrane</keyword>
<feature type="transmembrane region" description="Helical" evidence="1">
    <location>
        <begin position="73"/>
        <end position="94"/>
    </location>
</feature>
<dbReference type="EMBL" id="PCSQ01000102">
    <property type="protein sequence ID" value="PIP51969.1"/>
    <property type="molecule type" value="Genomic_DNA"/>
</dbReference>
<feature type="chain" id="PRO_5013560632" evidence="2">
    <location>
        <begin position="32"/>
        <end position="104"/>
    </location>
</feature>
<organism evidence="3 4">
    <name type="scientific">Candidatus Beckwithbacteria bacterium CG23_combo_of_CG06-09_8_20_14_all_47_9</name>
    <dbReference type="NCBI Taxonomy" id="1974498"/>
    <lineage>
        <taxon>Bacteria</taxon>
        <taxon>Candidatus Beckwithiibacteriota</taxon>
    </lineage>
</organism>
<evidence type="ECO:0000256" key="1">
    <source>
        <dbReference type="SAM" id="Phobius"/>
    </source>
</evidence>
<feature type="signal peptide" evidence="2">
    <location>
        <begin position="1"/>
        <end position="31"/>
    </location>
</feature>
<dbReference type="Proteomes" id="UP000231081">
    <property type="component" value="Unassembled WGS sequence"/>
</dbReference>
<comment type="caution">
    <text evidence="3">The sequence shown here is derived from an EMBL/GenBank/DDBJ whole genome shotgun (WGS) entry which is preliminary data.</text>
</comment>
<sequence length="104" mass="11489">MKMKSLLKKTGRIVLIFLVAALVFFAASASAGALTTANGSQYNPIITIAYLLTACLFSYFYSATKREMFSWCLLALILSFLVNFIIGSLFLVMLPPALKKLRLI</sequence>
<keyword evidence="1" id="KW-1133">Transmembrane helix</keyword>
<evidence type="ECO:0000256" key="2">
    <source>
        <dbReference type="SAM" id="SignalP"/>
    </source>
</evidence>
<dbReference type="Gene3D" id="1.10.1760.20">
    <property type="match status" value="1"/>
</dbReference>
<name>A0A2H0B2U1_9BACT</name>
<keyword evidence="1" id="KW-0812">Transmembrane</keyword>
<evidence type="ECO:0000313" key="4">
    <source>
        <dbReference type="Proteomes" id="UP000231081"/>
    </source>
</evidence>
<evidence type="ECO:0000313" key="3">
    <source>
        <dbReference type="EMBL" id="PIP51969.1"/>
    </source>
</evidence>
<protein>
    <submittedName>
        <fullName evidence="3">Uncharacterized protein</fullName>
    </submittedName>
</protein>
<gene>
    <name evidence="3" type="ORF">COX09_04135</name>
</gene>
<keyword evidence="2" id="KW-0732">Signal</keyword>
<accession>A0A2H0B2U1</accession>
<reference evidence="3 4" key="1">
    <citation type="submission" date="2017-09" db="EMBL/GenBank/DDBJ databases">
        <title>Depth-based differentiation of microbial function through sediment-hosted aquifers and enrichment of novel symbionts in the deep terrestrial subsurface.</title>
        <authorList>
            <person name="Probst A.J."/>
            <person name="Ladd B."/>
            <person name="Jarett J.K."/>
            <person name="Geller-Mcgrath D.E."/>
            <person name="Sieber C.M."/>
            <person name="Emerson J.B."/>
            <person name="Anantharaman K."/>
            <person name="Thomas B.C."/>
            <person name="Malmstrom R."/>
            <person name="Stieglmeier M."/>
            <person name="Klingl A."/>
            <person name="Woyke T."/>
            <person name="Ryan C.M."/>
            <person name="Banfield J.F."/>
        </authorList>
    </citation>
    <scope>NUCLEOTIDE SEQUENCE [LARGE SCALE GENOMIC DNA]</scope>
    <source>
        <strain evidence="3">CG23_combo_of_CG06-09_8_20_14_all_47_9</strain>
    </source>
</reference>
<dbReference type="AlphaFoldDB" id="A0A2H0B2U1"/>
<feature type="transmembrane region" description="Helical" evidence="1">
    <location>
        <begin position="41"/>
        <end position="61"/>
    </location>
</feature>
<proteinExistence type="predicted"/>